<dbReference type="Gene3D" id="2.60.40.2440">
    <property type="entry name" value="Carbohydrate binding type-21 domain"/>
    <property type="match status" value="1"/>
</dbReference>
<evidence type="ECO:0000313" key="2">
    <source>
        <dbReference type="EMBL" id="CAF1377879.1"/>
    </source>
</evidence>
<dbReference type="InterPro" id="IPR038175">
    <property type="entry name" value="CBM21_dom_sf"/>
</dbReference>
<organism evidence="2 4">
    <name type="scientific">Rotaria magnacalcarata</name>
    <dbReference type="NCBI Taxonomy" id="392030"/>
    <lineage>
        <taxon>Eukaryota</taxon>
        <taxon>Metazoa</taxon>
        <taxon>Spiralia</taxon>
        <taxon>Gnathifera</taxon>
        <taxon>Rotifera</taxon>
        <taxon>Eurotatoria</taxon>
        <taxon>Bdelloidea</taxon>
        <taxon>Philodinida</taxon>
        <taxon>Philodinidae</taxon>
        <taxon>Rotaria</taxon>
    </lineage>
</organism>
<dbReference type="EMBL" id="CAJOBH010008926">
    <property type="protein sequence ID" value="CAF4127008.1"/>
    <property type="molecule type" value="Genomic_DNA"/>
</dbReference>
<name>A0A815J5L8_9BILA</name>
<sequence length="301" mass="34675">MSTPSGQVGAPLDTPSVQVGGLRIRSCQQRPSISQESTSDNQTQFYASNETTNVSVSINSLNISTGVLSRTHCIGKTKKAVHFADSDGGELTQVQYFQSFTDEDSTKLRFLSNNLYVPKLLNLDYKPWTFDVELTSKQTSSIRMPKIFFSLYRQPNSEHPDVYLHEVWKSQIKLEFASIRVKSLLTGEQYLYGTAWVTNGGYQKHVALQYTFSRWANKNEREAKHLFHSNDFRNLDKFEFNTDIPNDIDRVDFVLRYRVNGQEHWDNNEGKNYTLETESAYTPKTTISLPHDCNLDEMRFY</sequence>
<accession>A0A815J5L8</accession>
<dbReference type="Proteomes" id="UP000681967">
    <property type="component" value="Unassembled WGS sequence"/>
</dbReference>
<reference evidence="2" key="1">
    <citation type="submission" date="2021-02" db="EMBL/GenBank/DDBJ databases">
        <authorList>
            <person name="Nowell W R."/>
        </authorList>
    </citation>
    <scope>NUCLEOTIDE SEQUENCE</scope>
</reference>
<dbReference type="PROSITE" id="PS51159">
    <property type="entry name" value="CBM21"/>
    <property type="match status" value="1"/>
</dbReference>
<comment type="caution">
    <text evidence="2">The sequence shown here is derived from an EMBL/GenBank/DDBJ whole genome shotgun (WGS) entry which is preliminary data.</text>
</comment>
<evidence type="ECO:0000313" key="4">
    <source>
        <dbReference type="Proteomes" id="UP000663855"/>
    </source>
</evidence>
<dbReference type="GO" id="GO:0005979">
    <property type="term" value="P:regulation of glycogen biosynthetic process"/>
    <property type="evidence" value="ECO:0007669"/>
    <property type="project" value="TreeGrafter"/>
</dbReference>
<evidence type="ECO:0000259" key="1">
    <source>
        <dbReference type="PROSITE" id="PS51159"/>
    </source>
</evidence>
<feature type="domain" description="CBM21" evidence="1">
    <location>
        <begin position="171"/>
        <end position="276"/>
    </location>
</feature>
<gene>
    <name evidence="3" type="ORF">BYL167_LOCUS20357</name>
    <name evidence="2" type="ORF">CJN711_LOCUS20787</name>
</gene>
<dbReference type="Proteomes" id="UP000663855">
    <property type="component" value="Unassembled WGS sequence"/>
</dbReference>
<dbReference type="EMBL" id="CAJNOV010009762">
    <property type="protein sequence ID" value="CAF1377879.1"/>
    <property type="molecule type" value="Genomic_DNA"/>
</dbReference>
<protein>
    <recommendedName>
        <fullName evidence="1">CBM21 domain-containing protein</fullName>
    </recommendedName>
</protein>
<dbReference type="InterPro" id="IPR050782">
    <property type="entry name" value="PP1_regulatory_subunit_3"/>
</dbReference>
<dbReference type="AlphaFoldDB" id="A0A815J5L8"/>
<dbReference type="GO" id="GO:2001069">
    <property type="term" value="F:glycogen binding"/>
    <property type="evidence" value="ECO:0007669"/>
    <property type="project" value="TreeGrafter"/>
</dbReference>
<dbReference type="PANTHER" id="PTHR12307:SF36">
    <property type="entry name" value="GLYCOGEN-BINDING SUBUNIT 76A"/>
    <property type="match status" value="1"/>
</dbReference>
<evidence type="ECO:0000313" key="3">
    <source>
        <dbReference type="EMBL" id="CAF4127008.1"/>
    </source>
</evidence>
<dbReference type="Pfam" id="PF03370">
    <property type="entry name" value="CBM_21"/>
    <property type="match status" value="1"/>
</dbReference>
<dbReference type="GO" id="GO:0008157">
    <property type="term" value="F:protein phosphatase 1 binding"/>
    <property type="evidence" value="ECO:0007669"/>
    <property type="project" value="TreeGrafter"/>
</dbReference>
<dbReference type="InterPro" id="IPR005036">
    <property type="entry name" value="CBM21_dom"/>
</dbReference>
<dbReference type="PANTHER" id="PTHR12307">
    <property type="entry name" value="PROTEIN PHOSPHATASE 1 REGULATORY SUBUNIT"/>
    <property type="match status" value="1"/>
</dbReference>
<proteinExistence type="predicted"/>
<dbReference type="GO" id="GO:0000164">
    <property type="term" value="C:protein phosphatase type 1 complex"/>
    <property type="evidence" value="ECO:0007669"/>
    <property type="project" value="TreeGrafter"/>
</dbReference>